<dbReference type="Pfam" id="PF00440">
    <property type="entry name" value="TetR_N"/>
    <property type="match status" value="1"/>
</dbReference>
<dbReference type="PRINTS" id="PR00455">
    <property type="entry name" value="HTHTETR"/>
</dbReference>
<dbReference type="EMBL" id="JBHUNF010000003">
    <property type="protein sequence ID" value="MFD2674667.1"/>
    <property type="molecule type" value="Genomic_DNA"/>
</dbReference>
<dbReference type="Gene3D" id="1.10.357.10">
    <property type="entry name" value="Tetracycline Repressor, domain 2"/>
    <property type="match status" value="1"/>
</dbReference>
<evidence type="ECO:0000256" key="1">
    <source>
        <dbReference type="ARBA" id="ARBA00023015"/>
    </source>
</evidence>
<reference evidence="7" key="1">
    <citation type="journal article" date="2019" name="Int. J. Syst. Evol. Microbiol.">
        <title>The Global Catalogue of Microorganisms (GCM) 10K type strain sequencing project: providing services to taxonomists for standard genome sequencing and annotation.</title>
        <authorList>
            <consortium name="The Broad Institute Genomics Platform"/>
            <consortium name="The Broad Institute Genome Sequencing Center for Infectious Disease"/>
            <person name="Wu L."/>
            <person name="Ma J."/>
        </authorList>
    </citation>
    <scope>NUCLEOTIDE SEQUENCE [LARGE SCALE GENOMIC DNA]</scope>
    <source>
        <strain evidence="7">TISTR 1511</strain>
    </source>
</reference>
<feature type="domain" description="HTH tetR-type" evidence="5">
    <location>
        <begin position="15"/>
        <end position="75"/>
    </location>
</feature>
<dbReference type="InterPro" id="IPR004111">
    <property type="entry name" value="Repressor_TetR_C"/>
</dbReference>
<keyword evidence="7" id="KW-1185">Reference proteome</keyword>
<dbReference type="InterPro" id="IPR001647">
    <property type="entry name" value="HTH_TetR"/>
</dbReference>
<dbReference type="InterPro" id="IPR050109">
    <property type="entry name" value="HTH-type_TetR-like_transc_reg"/>
</dbReference>
<keyword evidence="2 4" id="KW-0238">DNA-binding</keyword>
<comment type="caution">
    <text evidence="6">The sequence shown here is derived from an EMBL/GenBank/DDBJ whole genome shotgun (WGS) entry which is preliminary data.</text>
</comment>
<evidence type="ECO:0000256" key="2">
    <source>
        <dbReference type="ARBA" id="ARBA00023125"/>
    </source>
</evidence>
<keyword evidence="1" id="KW-0805">Transcription regulation</keyword>
<evidence type="ECO:0000259" key="5">
    <source>
        <dbReference type="PROSITE" id="PS50977"/>
    </source>
</evidence>
<protein>
    <submittedName>
        <fullName evidence="6">TetR/AcrR family transcriptional regulator</fullName>
    </submittedName>
</protein>
<dbReference type="Pfam" id="PF02909">
    <property type="entry name" value="TetR_C_1"/>
    <property type="match status" value="1"/>
</dbReference>
<dbReference type="SUPFAM" id="SSF48498">
    <property type="entry name" value="Tetracyclin repressor-like, C-terminal domain"/>
    <property type="match status" value="1"/>
</dbReference>
<dbReference type="PANTHER" id="PTHR30055">
    <property type="entry name" value="HTH-TYPE TRANSCRIPTIONAL REGULATOR RUTR"/>
    <property type="match status" value="1"/>
</dbReference>
<evidence type="ECO:0000313" key="6">
    <source>
        <dbReference type="EMBL" id="MFD2674667.1"/>
    </source>
</evidence>
<dbReference type="InterPro" id="IPR009057">
    <property type="entry name" value="Homeodomain-like_sf"/>
</dbReference>
<sequence>MTSTRRPAGRPKTRILDRQVITTAARNLVAESGVDRFTMTHLASELGVTPSAVYNHAESKQEILRWVEDDIMGEVDTSAFGEQPWRDALRTWARSYRDIMADNFGLITSIATTEVRDSPRTVAMYEAVSKALVDAGWPMGSIVPFVTALESFIYGNAVNEFAPETIFEVGQLAELAPTFQAAVDAQPRRAQEEVNNELFDLGFDAIVAWSADRLGIA</sequence>
<organism evidence="6 7">
    <name type="scientific">Gulosibacter bifidus</name>
    <dbReference type="NCBI Taxonomy" id="272239"/>
    <lineage>
        <taxon>Bacteria</taxon>
        <taxon>Bacillati</taxon>
        <taxon>Actinomycetota</taxon>
        <taxon>Actinomycetes</taxon>
        <taxon>Micrococcales</taxon>
        <taxon>Microbacteriaceae</taxon>
        <taxon>Gulosibacter</taxon>
    </lineage>
</organism>
<proteinExistence type="predicted"/>
<name>A0ABW5RKZ1_9MICO</name>
<dbReference type="Proteomes" id="UP001597453">
    <property type="component" value="Unassembled WGS sequence"/>
</dbReference>
<feature type="DNA-binding region" description="H-T-H motif" evidence="4">
    <location>
        <begin position="38"/>
        <end position="57"/>
    </location>
</feature>
<keyword evidence="3" id="KW-0804">Transcription</keyword>
<dbReference type="PROSITE" id="PS50977">
    <property type="entry name" value="HTH_TETR_2"/>
    <property type="match status" value="1"/>
</dbReference>
<dbReference type="RefSeq" id="WP_083524432.1">
    <property type="nucleotide sequence ID" value="NZ_JBHUNF010000003.1"/>
</dbReference>
<dbReference type="SUPFAM" id="SSF46689">
    <property type="entry name" value="Homeodomain-like"/>
    <property type="match status" value="1"/>
</dbReference>
<evidence type="ECO:0000313" key="7">
    <source>
        <dbReference type="Proteomes" id="UP001597453"/>
    </source>
</evidence>
<dbReference type="PANTHER" id="PTHR30055:SF151">
    <property type="entry name" value="TRANSCRIPTIONAL REGULATORY PROTEIN"/>
    <property type="match status" value="1"/>
</dbReference>
<gene>
    <name evidence="6" type="ORF">ACFSUQ_05040</name>
</gene>
<evidence type="ECO:0000256" key="4">
    <source>
        <dbReference type="PROSITE-ProRule" id="PRU00335"/>
    </source>
</evidence>
<evidence type="ECO:0000256" key="3">
    <source>
        <dbReference type="ARBA" id="ARBA00023163"/>
    </source>
</evidence>
<dbReference type="InterPro" id="IPR036271">
    <property type="entry name" value="Tet_transcr_reg_TetR-rel_C_sf"/>
</dbReference>
<accession>A0ABW5RKZ1</accession>